<evidence type="ECO:0000313" key="2">
    <source>
        <dbReference type="Proteomes" id="UP000567067"/>
    </source>
</evidence>
<sequence>MENDPELKRVVATVGLQMYEEDLDTLVKVLYETASRAEKLVSKMCSDLVLLQNKTEDTTSQVFVSAVQARSEISQFTTLLSGLYSRASEEK</sequence>
<gene>
    <name evidence="1" type="ORF">FHR92_003018</name>
</gene>
<dbReference type="AlphaFoldDB" id="A0A7W3XSH4"/>
<dbReference type="EMBL" id="JACJIP010000019">
    <property type="protein sequence ID" value="MBA9086540.1"/>
    <property type="molecule type" value="Genomic_DNA"/>
</dbReference>
<name>A0A7W3XSH4_9BACL</name>
<proteinExistence type="predicted"/>
<dbReference type="Proteomes" id="UP000567067">
    <property type="component" value="Unassembled WGS sequence"/>
</dbReference>
<evidence type="ECO:0000313" key="1">
    <source>
        <dbReference type="EMBL" id="MBA9086540.1"/>
    </source>
</evidence>
<comment type="caution">
    <text evidence="1">The sequence shown here is derived from an EMBL/GenBank/DDBJ whole genome shotgun (WGS) entry which is preliminary data.</text>
</comment>
<keyword evidence="2" id="KW-1185">Reference proteome</keyword>
<protein>
    <submittedName>
        <fullName evidence="1">Uncharacterized protein</fullName>
    </submittedName>
</protein>
<reference evidence="1 2" key="1">
    <citation type="submission" date="2020-08" db="EMBL/GenBank/DDBJ databases">
        <title>Genomic Encyclopedia of Type Strains, Phase III (KMG-III): the genomes of soil and plant-associated and newly described type strains.</title>
        <authorList>
            <person name="Whitman W."/>
        </authorList>
    </citation>
    <scope>NUCLEOTIDE SEQUENCE [LARGE SCALE GENOMIC DNA]</scope>
    <source>
        <strain evidence="1 2">CECT 8693</strain>
    </source>
</reference>
<organism evidence="1 2">
    <name type="scientific">Fontibacillus solani</name>
    <dbReference type="NCBI Taxonomy" id="1572857"/>
    <lineage>
        <taxon>Bacteria</taxon>
        <taxon>Bacillati</taxon>
        <taxon>Bacillota</taxon>
        <taxon>Bacilli</taxon>
        <taxon>Bacillales</taxon>
        <taxon>Paenibacillaceae</taxon>
        <taxon>Fontibacillus</taxon>
    </lineage>
</organism>
<dbReference type="RefSeq" id="WP_182536756.1">
    <property type="nucleotide sequence ID" value="NZ_JACJIP010000019.1"/>
</dbReference>
<accession>A0A7W3XSH4</accession>